<reference evidence="10 11" key="1">
    <citation type="submission" date="2017-10" db="EMBL/GenBank/DDBJ databases">
        <title>genome sequences of Staph epi in chlorhexidine trial.</title>
        <authorList>
            <person name="Greninger A.L."/>
            <person name="Addetia A."/>
            <person name="Qin X."/>
            <person name="Zerr D."/>
        </authorList>
    </citation>
    <scope>NUCLEOTIDE SEQUENCE [LARGE SCALE GENOMIC DNA]</scope>
    <source>
        <strain evidence="10 11">SCH-17</strain>
    </source>
</reference>
<evidence type="ECO:0000256" key="2">
    <source>
        <dbReference type="ARBA" id="ARBA00013011"/>
    </source>
</evidence>
<dbReference type="PANTHER" id="PTHR43561">
    <property type="match status" value="1"/>
</dbReference>
<sequence length="605" mass="67994">MMSFKKIMIVDGGTKGSQISFQIAFSGFDVALYETNPKDIQSIKRYLNILKSYYKDELKATQSHIDEAYNMITFVHSIDEGIKDADLVIESMSESKGSQNNFYQEIDKKANHETIFATTHSNLLSSDVLNTINHKDKCIAVNFLSEPWLRNIVEVIGTPGTDLSAYDKVLHFLESIKMITIPVRQNEPYSILNSLLVPFISAASYLIGNDVADVITIDKTWMKATGDLQGPFGLQDIIGLDTTLDILKLKNETNKDMWKQNYIDIVNAMIKDGKLGKLSGQGFYKYPNPIFEKSNFFDAPTYIQNLTHGFKNITIAGGGVLGSQVAFQVASGGFEVNLYDINENALNKAKERIDNIKVQYEKDMGVSKNEVNSIAHNINYYSNLFEATNNSDLIIEVVPENHEVKEKFYKQLAQVMPEKTYVVTNSSTLRPSDFEAYTGRPKKFAALHFANHVWINNTGEVMVAHETSEETFNKILAFARDINLTVLPIKKEQPGYILNTLLVPLLTAAQRLLALGITDFKMIDKVWMIATQSKKGPFAILDIVGLNTAYNIALDSYKRTQSPIDKRILDILKEKVNNNELGIGVGKGFYDYTNGVPYESKSFLK</sequence>
<dbReference type="InterPro" id="IPR008927">
    <property type="entry name" value="6-PGluconate_DH-like_C_sf"/>
</dbReference>
<dbReference type="Pfam" id="PF02737">
    <property type="entry name" value="3HCDH_N"/>
    <property type="match status" value="2"/>
</dbReference>
<dbReference type="InterPro" id="IPR052242">
    <property type="entry name" value="Mito_3-hydroxyacyl-CoA_DH"/>
</dbReference>
<protein>
    <recommendedName>
        <fullName evidence="3">6-phosphogluconate dehydrogenase, decarboxylating</fullName>
        <ecNumber evidence="2">1.1.1.44</ecNumber>
    </recommendedName>
</protein>
<evidence type="ECO:0000259" key="9">
    <source>
        <dbReference type="Pfam" id="PF02737"/>
    </source>
</evidence>
<comment type="caution">
    <text evidence="10">The sequence shown here is derived from an EMBL/GenBank/DDBJ whole genome shotgun (WGS) entry which is preliminary data.</text>
</comment>
<dbReference type="Gene3D" id="1.10.1040.10">
    <property type="entry name" value="N-(1-d-carboxylethyl)-l-norvaline Dehydrogenase, domain 2"/>
    <property type="match status" value="1"/>
</dbReference>
<feature type="domain" description="3-hydroxyacyl-CoA dehydrogenase C-terminal" evidence="8">
    <location>
        <begin position="495"/>
        <end position="592"/>
    </location>
</feature>
<evidence type="ECO:0000256" key="5">
    <source>
        <dbReference type="ARBA" id="ARBA00023027"/>
    </source>
</evidence>
<dbReference type="SUPFAM" id="SSF48179">
    <property type="entry name" value="6-phosphogluconate dehydrogenase C-terminal domain-like"/>
    <property type="match status" value="2"/>
</dbReference>
<dbReference type="Proteomes" id="UP000228502">
    <property type="component" value="Unassembled WGS sequence"/>
</dbReference>
<dbReference type="GO" id="GO:0003857">
    <property type="term" value="F:(3S)-3-hydroxyacyl-CoA dehydrogenase (NAD+) activity"/>
    <property type="evidence" value="ECO:0007669"/>
    <property type="project" value="UniProtKB-EC"/>
</dbReference>
<evidence type="ECO:0000256" key="3">
    <source>
        <dbReference type="ARBA" id="ARBA00018193"/>
    </source>
</evidence>
<keyword evidence="4" id="KW-0560">Oxidoreductase</keyword>
<evidence type="ECO:0000256" key="6">
    <source>
        <dbReference type="ARBA" id="ARBA00048640"/>
    </source>
</evidence>
<comment type="pathway">
    <text evidence="1">Lipid metabolism; butanoate metabolism.</text>
</comment>
<gene>
    <name evidence="10" type="ORF">CTJ08_11820</name>
</gene>
<evidence type="ECO:0000256" key="1">
    <source>
        <dbReference type="ARBA" id="ARBA00005086"/>
    </source>
</evidence>
<keyword evidence="5" id="KW-0520">NAD</keyword>
<dbReference type="Pfam" id="PF00725">
    <property type="entry name" value="3HCDH"/>
    <property type="match status" value="2"/>
</dbReference>
<dbReference type="InterPro" id="IPR006176">
    <property type="entry name" value="3-OHacyl-CoA_DH_NAD-bd"/>
</dbReference>
<feature type="domain" description="3-hydroxyacyl-CoA dehydrogenase C-terminal" evidence="8">
    <location>
        <begin position="191"/>
        <end position="286"/>
    </location>
</feature>
<dbReference type="InterPro" id="IPR006108">
    <property type="entry name" value="3HC_DH_C"/>
</dbReference>
<feature type="domain" description="3-hydroxyacyl-CoA dehydrogenase NAD binding" evidence="9">
    <location>
        <begin position="7"/>
        <end position="184"/>
    </location>
</feature>
<dbReference type="NCBIfam" id="NF006143">
    <property type="entry name" value="PRK08293.1"/>
    <property type="match status" value="1"/>
</dbReference>
<dbReference type="GO" id="GO:0006635">
    <property type="term" value="P:fatty acid beta-oxidation"/>
    <property type="evidence" value="ECO:0007669"/>
    <property type="project" value="TreeGrafter"/>
</dbReference>
<evidence type="ECO:0000259" key="8">
    <source>
        <dbReference type="Pfam" id="PF00725"/>
    </source>
</evidence>
<name>A0AAE5V5X7_STAEP</name>
<evidence type="ECO:0000256" key="4">
    <source>
        <dbReference type="ARBA" id="ARBA00023002"/>
    </source>
</evidence>
<dbReference type="EC" id="1.1.1.44" evidence="2"/>
<dbReference type="Gene3D" id="3.40.50.720">
    <property type="entry name" value="NAD(P)-binding Rossmann-like Domain"/>
    <property type="match status" value="2"/>
</dbReference>
<evidence type="ECO:0000313" key="11">
    <source>
        <dbReference type="Proteomes" id="UP000228502"/>
    </source>
</evidence>
<dbReference type="AlphaFoldDB" id="A0AAE5V5X7"/>
<comment type="catalytic activity">
    <reaction evidence="6">
        <text>6-phospho-D-gluconate + NADP(+) = D-ribulose 5-phosphate + CO2 + NADPH</text>
        <dbReference type="Rhea" id="RHEA:10116"/>
        <dbReference type="ChEBI" id="CHEBI:16526"/>
        <dbReference type="ChEBI" id="CHEBI:57783"/>
        <dbReference type="ChEBI" id="CHEBI:58121"/>
        <dbReference type="ChEBI" id="CHEBI:58349"/>
        <dbReference type="ChEBI" id="CHEBI:58759"/>
        <dbReference type="EC" id="1.1.1.44"/>
    </reaction>
</comment>
<feature type="domain" description="3-hydroxyacyl-CoA dehydrogenase NAD binding" evidence="9">
    <location>
        <begin position="312"/>
        <end position="490"/>
    </location>
</feature>
<evidence type="ECO:0000256" key="7">
    <source>
        <dbReference type="ARBA" id="ARBA00049556"/>
    </source>
</evidence>
<dbReference type="PANTHER" id="PTHR43561:SF3">
    <property type="entry name" value="HYDROXYACYL-COENZYME A DEHYDROGENASE, MITOCHONDRIAL"/>
    <property type="match status" value="1"/>
</dbReference>
<dbReference type="EMBL" id="PEJG01000021">
    <property type="protein sequence ID" value="PIH09300.1"/>
    <property type="molecule type" value="Genomic_DNA"/>
</dbReference>
<dbReference type="InterPro" id="IPR036291">
    <property type="entry name" value="NAD(P)-bd_dom_sf"/>
</dbReference>
<accession>A0AAE5V5X7</accession>
<dbReference type="SUPFAM" id="SSF51735">
    <property type="entry name" value="NAD(P)-binding Rossmann-fold domains"/>
    <property type="match status" value="2"/>
</dbReference>
<dbReference type="GO" id="GO:0004616">
    <property type="term" value="F:phosphogluconate dehydrogenase (decarboxylating) activity"/>
    <property type="evidence" value="ECO:0007669"/>
    <property type="project" value="UniProtKB-EC"/>
</dbReference>
<organism evidence="10 11">
    <name type="scientific">Staphylococcus epidermidis</name>
    <dbReference type="NCBI Taxonomy" id="1282"/>
    <lineage>
        <taxon>Bacteria</taxon>
        <taxon>Bacillati</taxon>
        <taxon>Bacillota</taxon>
        <taxon>Bacilli</taxon>
        <taxon>Bacillales</taxon>
        <taxon>Staphylococcaceae</taxon>
        <taxon>Staphylococcus</taxon>
    </lineage>
</organism>
<dbReference type="GO" id="GO:0070403">
    <property type="term" value="F:NAD+ binding"/>
    <property type="evidence" value="ECO:0007669"/>
    <property type="project" value="InterPro"/>
</dbReference>
<dbReference type="Gene3D" id="1.10.1040.50">
    <property type="match status" value="1"/>
</dbReference>
<evidence type="ECO:0000313" key="10">
    <source>
        <dbReference type="EMBL" id="PIH09300.1"/>
    </source>
</evidence>
<proteinExistence type="predicted"/>
<dbReference type="InterPro" id="IPR013328">
    <property type="entry name" value="6PGD_dom2"/>
</dbReference>
<comment type="catalytic activity">
    <reaction evidence="7">
        <text>a (3S)-3-hydroxyacyl-CoA + NAD(+) = a 3-oxoacyl-CoA + NADH + H(+)</text>
        <dbReference type="Rhea" id="RHEA:22432"/>
        <dbReference type="ChEBI" id="CHEBI:15378"/>
        <dbReference type="ChEBI" id="CHEBI:57318"/>
        <dbReference type="ChEBI" id="CHEBI:57540"/>
        <dbReference type="ChEBI" id="CHEBI:57945"/>
        <dbReference type="ChEBI" id="CHEBI:90726"/>
        <dbReference type="EC" id="1.1.1.35"/>
    </reaction>
</comment>